<reference evidence="1" key="2">
    <citation type="journal article" date="2015" name="Fish Shellfish Immunol.">
        <title>Early steps in the European eel (Anguilla anguilla)-Vibrio vulnificus interaction in the gills: Role of the RtxA13 toxin.</title>
        <authorList>
            <person name="Callol A."/>
            <person name="Pajuelo D."/>
            <person name="Ebbesson L."/>
            <person name="Teles M."/>
            <person name="MacKenzie S."/>
            <person name="Amaro C."/>
        </authorList>
    </citation>
    <scope>NUCLEOTIDE SEQUENCE</scope>
</reference>
<organism evidence="1">
    <name type="scientific">Anguilla anguilla</name>
    <name type="common">European freshwater eel</name>
    <name type="synonym">Muraena anguilla</name>
    <dbReference type="NCBI Taxonomy" id="7936"/>
    <lineage>
        <taxon>Eukaryota</taxon>
        <taxon>Metazoa</taxon>
        <taxon>Chordata</taxon>
        <taxon>Craniata</taxon>
        <taxon>Vertebrata</taxon>
        <taxon>Euteleostomi</taxon>
        <taxon>Actinopterygii</taxon>
        <taxon>Neopterygii</taxon>
        <taxon>Teleostei</taxon>
        <taxon>Anguilliformes</taxon>
        <taxon>Anguillidae</taxon>
        <taxon>Anguilla</taxon>
    </lineage>
</organism>
<evidence type="ECO:0000313" key="1">
    <source>
        <dbReference type="EMBL" id="JAH02867.1"/>
    </source>
</evidence>
<protein>
    <submittedName>
        <fullName evidence="1">Uncharacterized protein</fullName>
    </submittedName>
</protein>
<proteinExistence type="predicted"/>
<dbReference type="AlphaFoldDB" id="A0A0E9PF42"/>
<accession>A0A0E9PF42</accession>
<reference evidence="1" key="1">
    <citation type="submission" date="2014-11" db="EMBL/GenBank/DDBJ databases">
        <authorList>
            <person name="Amaro Gonzalez C."/>
        </authorList>
    </citation>
    <scope>NUCLEOTIDE SEQUENCE</scope>
</reference>
<dbReference type="EMBL" id="GBXM01105710">
    <property type="protein sequence ID" value="JAH02867.1"/>
    <property type="molecule type" value="Transcribed_RNA"/>
</dbReference>
<name>A0A0E9PF42_ANGAN</name>
<sequence length="40" mass="4387">MRIIHFLSNPKGYTMTCTSSHNLLSGLLRHLAGWVTGLCG</sequence>